<keyword evidence="2" id="KW-1185">Reference proteome</keyword>
<gene>
    <name evidence="1" type="ORF">GCM10022402_13660</name>
</gene>
<organism evidence="1 2">
    <name type="scientific">Salinactinospora qingdaonensis</name>
    <dbReference type="NCBI Taxonomy" id="702744"/>
    <lineage>
        <taxon>Bacteria</taxon>
        <taxon>Bacillati</taxon>
        <taxon>Actinomycetota</taxon>
        <taxon>Actinomycetes</taxon>
        <taxon>Streptosporangiales</taxon>
        <taxon>Nocardiopsidaceae</taxon>
        <taxon>Salinactinospora</taxon>
    </lineage>
</organism>
<protein>
    <submittedName>
        <fullName evidence="1">Uncharacterized protein</fullName>
    </submittedName>
</protein>
<evidence type="ECO:0000313" key="1">
    <source>
        <dbReference type="EMBL" id="GAA3734650.1"/>
    </source>
</evidence>
<name>A0ABP7FDJ0_9ACTN</name>
<reference evidence="2" key="1">
    <citation type="journal article" date="2019" name="Int. J. Syst. Evol. Microbiol.">
        <title>The Global Catalogue of Microorganisms (GCM) 10K type strain sequencing project: providing services to taxonomists for standard genome sequencing and annotation.</title>
        <authorList>
            <consortium name="The Broad Institute Genomics Platform"/>
            <consortium name="The Broad Institute Genome Sequencing Center for Infectious Disease"/>
            <person name="Wu L."/>
            <person name="Ma J."/>
        </authorList>
    </citation>
    <scope>NUCLEOTIDE SEQUENCE [LARGE SCALE GENOMIC DNA]</scope>
    <source>
        <strain evidence="2">JCM 17137</strain>
    </source>
</reference>
<dbReference type="EMBL" id="BAABDD010000004">
    <property type="protein sequence ID" value="GAA3734650.1"/>
    <property type="molecule type" value="Genomic_DNA"/>
</dbReference>
<accession>A0ABP7FDJ0</accession>
<proteinExistence type="predicted"/>
<dbReference type="Proteomes" id="UP001500908">
    <property type="component" value="Unassembled WGS sequence"/>
</dbReference>
<dbReference type="RefSeq" id="WP_344968493.1">
    <property type="nucleotide sequence ID" value="NZ_BAABDD010000004.1"/>
</dbReference>
<evidence type="ECO:0000313" key="2">
    <source>
        <dbReference type="Proteomes" id="UP001500908"/>
    </source>
</evidence>
<comment type="caution">
    <text evidence="1">The sequence shown here is derived from an EMBL/GenBank/DDBJ whole genome shotgun (WGS) entry which is preliminary data.</text>
</comment>
<sequence length="73" mass="8065">MDLVLLAKDNKSGVKGCPSVYMAETGELVVQGQELTETEMSAVQNPLRGETAVRISPEIVIEAIERYRMRGQQ</sequence>